<evidence type="ECO:0000313" key="2">
    <source>
        <dbReference type="EMBL" id="CAA9481177.1"/>
    </source>
</evidence>
<sequence length="64" mass="7158">MREFGLWLRERPLRLVELCGGALLLVAAALASEDLASTVFLYSFGALLLVLTLHSYLGQNRPRR</sequence>
<protein>
    <submittedName>
        <fullName evidence="2">Uncharacterized protein</fullName>
    </submittedName>
</protein>
<feature type="transmembrane region" description="Helical" evidence="1">
    <location>
        <begin position="12"/>
        <end position="32"/>
    </location>
</feature>
<name>A0A6J4RZC0_9ACTN</name>
<keyword evidence="1" id="KW-1133">Transmembrane helix</keyword>
<keyword evidence="1" id="KW-0472">Membrane</keyword>
<keyword evidence="1" id="KW-0812">Transmembrane</keyword>
<dbReference type="AlphaFoldDB" id="A0A6J4RZC0"/>
<proteinExistence type="predicted"/>
<gene>
    <name evidence="2" type="ORF">AVDCRST_MAG25-2776</name>
</gene>
<evidence type="ECO:0000256" key="1">
    <source>
        <dbReference type="SAM" id="Phobius"/>
    </source>
</evidence>
<reference evidence="2" key="1">
    <citation type="submission" date="2020-02" db="EMBL/GenBank/DDBJ databases">
        <authorList>
            <person name="Meier V. D."/>
        </authorList>
    </citation>
    <scope>NUCLEOTIDE SEQUENCE</scope>
    <source>
        <strain evidence="2">AVDCRST_MAG25</strain>
    </source>
</reference>
<dbReference type="EMBL" id="CADCVI010000183">
    <property type="protein sequence ID" value="CAA9481177.1"/>
    <property type="molecule type" value="Genomic_DNA"/>
</dbReference>
<organism evidence="2">
    <name type="scientific">uncultured Rubrobacteraceae bacterium</name>
    <dbReference type="NCBI Taxonomy" id="349277"/>
    <lineage>
        <taxon>Bacteria</taxon>
        <taxon>Bacillati</taxon>
        <taxon>Actinomycetota</taxon>
        <taxon>Rubrobacteria</taxon>
        <taxon>Rubrobacterales</taxon>
        <taxon>Rubrobacteraceae</taxon>
        <taxon>environmental samples</taxon>
    </lineage>
</organism>
<accession>A0A6J4RZC0</accession>
<feature type="transmembrane region" description="Helical" evidence="1">
    <location>
        <begin position="38"/>
        <end position="57"/>
    </location>
</feature>